<dbReference type="InterPro" id="IPR015943">
    <property type="entry name" value="WD40/YVTN_repeat-like_dom_sf"/>
</dbReference>
<dbReference type="SUPFAM" id="SSF110296">
    <property type="entry name" value="Oligoxyloglucan reducing end-specific cellobiohydrolase"/>
    <property type="match status" value="1"/>
</dbReference>
<dbReference type="Proteomes" id="UP001597512">
    <property type="component" value="Unassembled WGS sequence"/>
</dbReference>
<organism evidence="1 2">
    <name type="scientific">Spirosoma flavum</name>
    <dbReference type="NCBI Taxonomy" id="2048557"/>
    <lineage>
        <taxon>Bacteria</taxon>
        <taxon>Pseudomonadati</taxon>
        <taxon>Bacteroidota</taxon>
        <taxon>Cytophagia</taxon>
        <taxon>Cytophagales</taxon>
        <taxon>Cytophagaceae</taxon>
        <taxon>Spirosoma</taxon>
    </lineage>
</organism>
<keyword evidence="2" id="KW-1185">Reference proteome</keyword>
<dbReference type="EMBL" id="JBHUOM010000023">
    <property type="protein sequence ID" value="MFD2937116.1"/>
    <property type="molecule type" value="Genomic_DNA"/>
</dbReference>
<evidence type="ECO:0000313" key="2">
    <source>
        <dbReference type="Proteomes" id="UP001597512"/>
    </source>
</evidence>
<comment type="caution">
    <text evidence="1">The sequence shown here is derived from an EMBL/GenBank/DDBJ whole genome shotgun (WGS) entry which is preliminary data.</text>
</comment>
<evidence type="ECO:0000313" key="1">
    <source>
        <dbReference type="EMBL" id="MFD2937116.1"/>
    </source>
</evidence>
<dbReference type="Gene3D" id="2.130.10.10">
    <property type="entry name" value="YVTN repeat-like/Quinoprotein amine dehydrogenase"/>
    <property type="match status" value="1"/>
</dbReference>
<accession>A0ABW6ANJ1</accession>
<name>A0ABW6ANJ1_9BACT</name>
<proteinExistence type="predicted"/>
<gene>
    <name evidence="1" type="ORF">ACFS25_25270</name>
</gene>
<reference evidence="2" key="1">
    <citation type="journal article" date="2019" name="Int. J. Syst. Evol. Microbiol.">
        <title>The Global Catalogue of Microorganisms (GCM) 10K type strain sequencing project: providing services to taxonomists for standard genome sequencing and annotation.</title>
        <authorList>
            <consortium name="The Broad Institute Genomics Platform"/>
            <consortium name="The Broad Institute Genome Sequencing Center for Infectious Disease"/>
            <person name="Wu L."/>
            <person name="Ma J."/>
        </authorList>
    </citation>
    <scope>NUCLEOTIDE SEQUENCE [LARGE SCALE GENOMIC DNA]</scope>
    <source>
        <strain evidence="2">KCTC 52490</strain>
    </source>
</reference>
<protein>
    <submittedName>
        <fullName evidence="1">Exo-alpha-sialidase</fullName>
    </submittedName>
</protein>
<sequence length="442" mass="50452">MDVSSKYFSVLSTPSPYIIKYVWRFLLDIHRVGKLRELISFVLWEINHRILVYHFGKQYVKFTDNLGFAIKNEGNSLSGDVITSSFLMEQGLCFQLVPVDWKYCVQTTDSVLWGCCYTNLKALYYSDDQSRSAVLVHEFAYPITSLFISQKNVLFVCSNGVVYKSDDRAMSFKVVLTLSSAISYFLFNNGMTELPDHTLMIGEYGSIWQGKTWQNLAFLYYSFDGGDTWSVADFLLRQGVNKHIHLVKYCTRLKAILLTDGDNKKQVWVNSALAHFNKHAGNQKDGWHLINKYHHQTGGYTSMAETKEAVLFGSDYLGGTNFIVKTSDGKQFEKLVLPDPYRRSPVMNMIAHQSTFGTEIWAASYSCLSGDAKSLLMCTNDSGKSWARVIEFDGTRHEVRLASSSNNPSSTPYISITEFGNQQDQHRHRVYKLDRDYEKVAQ</sequence>